<dbReference type="Pfam" id="PF01965">
    <property type="entry name" value="DJ-1_PfpI"/>
    <property type="match status" value="1"/>
</dbReference>
<reference evidence="3" key="1">
    <citation type="submission" date="2017-09" db="EMBL/GenBank/DDBJ databases">
        <title>Depth-based differentiation of microbial function through sediment-hosted aquifers and enrichment of novel symbionts in the deep terrestrial subsurface.</title>
        <authorList>
            <person name="Probst A.J."/>
            <person name="Ladd B."/>
            <person name="Jarett J.K."/>
            <person name="Geller-Mcgrath D.E."/>
            <person name="Sieber C.M.K."/>
            <person name="Emerson J.B."/>
            <person name="Anantharaman K."/>
            <person name="Thomas B.C."/>
            <person name="Malmstrom R."/>
            <person name="Stieglmeier M."/>
            <person name="Klingl A."/>
            <person name="Woyke T."/>
            <person name="Ryan C.M."/>
            <person name="Banfield J.F."/>
        </authorList>
    </citation>
    <scope>NUCLEOTIDE SEQUENCE [LARGE SCALE GENOMIC DNA]</scope>
</reference>
<dbReference type="EMBL" id="PFLW01000040">
    <property type="protein sequence ID" value="PIY89231.1"/>
    <property type="molecule type" value="Genomic_DNA"/>
</dbReference>
<dbReference type="AlphaFoldDB" id="A0A2M7R6J9"/>
<sequence>QENGAIYEDKTVVVDGKIVTGNGPEAAKEFAQALIEVLTKE</sequence>
<proteinExistence type="predicted"/>
<feature type="non-terminal residue" evidence="2">
    <location>
        <position position="1"/>
    </location>
</feature>
<evidence type="ECO:0000259" key="1">
    <source>
        <dbReference type="Pfam" id="PF01965"/>
    </source>
</evidence>
<gene>
    <name evidence="2" type="ORF">COY73_01505</name>
</gene>
<organism evidence="2 3">
    <name type="scientific">Candidatus Nealsonbacteria bacterium CG_4_10_14_0_8_um_filter_37_14</name>
    <dbReference type="NCBI Taxonomy" id="1974684"/>
    <lineage>
        <taxon>Bacteria</taxon>
        <taxon>Candidatus Nealsoniibacteriota</taxon>
    </lineage>
</organism>
<name>A0A2M7R6J9_9BACT</name>
<accession>A0A2M7R6J9</accession>
<dbReference type="InterPro" id="IPR029062">
    <property type="entry name" value="Class_I_gatase-like"/>
</dbReference>
<dbReference type="Proteomes" id="UP000230767">
    <property type="component" value="Unassembled WGS sequence"/>
</dbReference>
<dbReference type="InterPro" id="IPR002818">
    <property type="entry name" value="DJ-1/PfpI"/>
</dbReference>
<feature type="domain" description="DJ-1/PfpI" evidence="1">
    <location>
        <begin position="2"/>
        <end position="36"/>
    </location>
</feature>
<comment type="caution">
    <text evidence="2">The sequence shown here is derived from an EMBL/GenBank/DDBJ whole genome shotgun (WGS) entry which is preliminary data.</text>
</comment>
<evidence type="ECO:0000313" key="2">
    <source>
        <dbReference type="EMBL" id="PIY89231.1"/>
    </source>
</evidence>
<protein>
    <recommendedName>
        <fullName evidence="1">DJ-1/PfpI domain-containing protein</fullName>
    </recommendedName>
</protein>
<evidence type="ECO:0000313" key="3">
    <source>
        <dbReference type="Proteomes" id="UP000230767"/>
    </source>
</evidence>
<dbReference type="SUPFAM" id="SSF52317">
    <property type="entry name" value="Class I glutamine amidotransferase-like"/>
    <property type="match status" value="1"/>
</dbReference>
<dbReference type="Gene3D" id="3.40.50.880">
    <property type="match status" value="1"/>
</dbReference>